<keyword evidence="2" id="KW-0732">Signal</keyword>
<dbReference type="AlphaFoldDB" id="A0A3T1CKA2"/>
<dbReference type="RefSeq" id="WP_130586954.1">
    <property type="nucleotide sequence ID" value="NZ_AP019389.1"/>
</dbReference>
<dbReference type="Proteomes" id="UP000290057">
    <property type="component" value="Chromosome"/>
</dbReference>
<dbReference type="EMBL" id="AP019389">
    <property type="protein sequence ID" value="BBI21445.1"/>
    <property type="molecule type" value="Genomic_DNA"/>
</dbReference>
<accession>A0A3T1CKA2</accession>
<feature type="signal peptide" evidence="2">
    <location>
        <begin position="1"/>
        <end position="25"/>
    </location>
</feature>
<organism evidence="3 4">
    <name type="scientific">Qipengyuania flava</name>
    <dbReference type="NCBI Taxonomy" id="192812"/>
    <lineage>
        <taxon>Bacteria</taxon>
        <taxon>Pseudomonadati</taxon>
        <taxon>Pseudomonadota</taxon>
        <taxon>Alphaproteobacteria</taxon>
        <taxon>Sphingomonadales</taxon>
        <taxon>Erythrobacteraceae</taxon>
        <taxon>Qipengyuania</taxon>
    </lineage>
</organism>
<evidence type="ECO:0000313" key="3">
    <source>
        <dbReference type="EMBL" id="BBI21445.1"/>
    </source>
</evidence>
<name>A0A3T1CKA2_9SPHN</name>
<evidence type="ECO:0000256" key="1">
    <source>
        <dbReference type="SAM" id="MobiDB-lite"/>
    </source>
</evidence>
<gene>
    <name evidence="3" type="ORF">EKJ_22920</name>
</gene>
<feature type="region of interest" description="Disordered" evidence="1">
    <location>
        <begin position="25"/>
        <end position="70"/>
    </location>
</feature>
<protein>
    <submittedName>
        <fullName evidence="3">Uncharacterized protein</fullName>
    </submittedName>
</protein>
<feature type="chain" id="PRO_5019393994" evidence="2">
    <location>
        <begin position="26"/>
        <end position="174"/>
    </location>
</feature>
<evidence type="ECO:0000256" key="2">
    <source>
        <dbReference type="SAM" id="SignalP"/>
    </source>
</evidence>
<reference evidence="3 4" key="1">
    <citation type="submission" date="2019-01" db="EMBL/GenBank/DDBJ databases">
        <title>Complete genome sequence of Erythrobacter flavus KJ5.</title>
        <authorList>
            <person name="Kanesaki Y."/>
            <person name="Brotosudarmo T."/>
            <person name="Moriuchi R."/>
            <person name="Awai K."/>
        </authorList>
    </citation>
    <scope>NUCLEOTIDE SEQUENCE [LARGE SCALE GENOMIC DNA]</scope>
    <source>
        <strain evidence="3 4">KJ5</strain>
    </source>
</reference>
<proteinExistence type="predicted"/>
<dbReference type="PROSITE" id="PS51257">
    <property type="entry name" value="PROKAR_LIPOPROTEIN"/>
    <property type="match status" value="1"/>
</dbReference>
<sequence length="174" mass="18056">MNRRTPTAARIAAFSAAALALGACSADGGSEDAEDGAEARGSYDIDPATGETRAQYTGDDGTTTTLRSGEKVPVALPAGFTIYPEARVTNNTRVEQGAGQLVLVTLESEDTPEQMVAHYRAEAEAAQIDVATSLSSDATMMIGGEDADGTSFSFTATREEDVTQAQLSVARGLE</sequence>
<keyword evidence="4" id="KW-1185">Reference proteome</keyword>
<evidence type="ECO:0000313" key="4">
    <source>
        <dbReference type="Proteomes" id="UP000290057"/>
    </source>
</evidence>
<feature type="compositionally biased region" description="Polar residues" evidence="1">
    <location>
        <begin position="52"/>
        <end position="67"/>
    </location>
</feature>